<dbReference type="EMBL" id="BSTJ01000001">
    <property type="protein sequence ID" value="GLY71933.1"/>
    <property type="molecule type" value="Genomic_DNA"/>
</dbReference>
<protein>
    <submittedName>
        <fullName evidence="5">Methyltransferase</fullName>
    </submittedName>
</protein>
<keyword evidence="7" id="KW-1185">Reference proteome</keyword>
<accession>A0A9W6VHJ0</accession>
<dbReference type="Pfam" id="PF13649">
    <property type="entry name" value="Methyltransf_25"/>
    <property type="match status" value="1"/>
</dbReference>
<dbReference type="SUPFAM" id="SSF53335">
    <property type="entry name" value="S-adenosyl-L-methionine-dependent methyltransferases"/>
    <property type="match status" value="1"/>
</dbReference>
<reference evidence="6" key="2">
    <citation type="submission" date="2023-03" db="EMBL/GenBank/DDBJ databases">
        <title>Actinoallomurus iriomotensis NBRC 103684.</title>
        <authorList>
            <person name="Ichikawa N."/>
            <person name="Sato H."/>
            <person name="Tonouchi N."/>
        </authorList>
    </citation>
    <scope>NUCLEOTIDE SEQUENCE</scope>
    <source>
        <strain evidence="6">NBRC 103684</strain>
    </source>
</reference>
<gene>
    <name evidence="5" type="ORF">Airi01_002000</name>
    <name evidence="6" type="ORF">Airi02_006530</name>
</gene>
<dbReference type="PANTHER" id="PTHR43464">
    <property type="entry name" value="METHYLTRANSFERASE"/>
    <property type="match status" value="1"/>
</dbReference>
<sequence length="256" mass="26603">MPPGMVGGTVNERPRTRPARGVVWEILREVLDDSAKASGRTALDVLDAGGGTGGLAVPLAELGHHVTVVDSSPDALAGLERRAAEAGVRVRALQGDADGLLETVGPDSADLVLCHSVLEYVDDPAAAMASIARTVRPGGAVSVLAANQVAAVLHRALAGRFDDARRLLSSAQGRWGEHDPMPRRFTSGMLAELIAGSGLGVGEVHGVRVFTDLVPSGLIDGERGAAEDLLALERAVAMHPVLKDVATQLHALARRR</sequence>
<evidence type="ECO:0000256" key="2">
    <source>
        <dbReference type="ARBA" id="ARBA00022679"/>
    </source>
</evidence>
<reference evidence="5" key="1">
    <citation type="submission" date="2023-03" db="EMBL/GenBank/DDBJ databases">
        <title>Actinoallomurus iriomotensis NBRC 103681.</title>
        <authorList>
            <person name="Ichikawa N."/>
            <person name="Sato H."/>
            <person name="Tonouchi N."/>
        </authorList>
    </citation>
    <scope>NUCLEOTIDE SEQUENCE</scope>
    <source>
        <strain evidence="5">NBRC 103681</strain>
    </source>
</reference>
<keyword evidence="3" id="KW-0949">S-adenosyl-L-methionine</keyword>
<dbReference type="AlphaFoldDB" id="A0A9W6VHJ0"/>
<dbReference type="GO" id="GO:0032259">
    <property type="term" value="P:methylation"/>
    <property type="evidence" value="ECO:0007669"/>
    <property type="project" value="UniProtKB-KW"/>
</dbReference>
<dbReference type="Gene3D" id="3.40.50.150">
    <property type="entry name" value="Vaccinia Virus protein VP39"/>
    <property type="match status" value="1"/>
</dbReference>
<organism evidence="5 8">
    <name type="scientific">Actinoallomurus iriomotensis</name>
    <dbReference type="NCBI Taxonomy" id="478107"/>
    <lineage>
        <taxon>Bacteria</taxon>
        <taxon>Bacillati</taxon>
        <taxon>Actinomycetota</taxon>
        <taxon>Actinomycetes</taxon>
        <taxon>Streptosporangiales</taxon>
        <taxon>Thermomonosporaceae</taxon>
        <taxon>Actinoallomurus</taxon>
    </lineage>
</organism>
<evidence type="ECO:0000313" key="5">
    <source>
        <dbReference type="EMBL" id="GLY71933.1"/>
    </source>
</evidence>
<dbReference type="Proteomes" id="UP001165135">
    <property type="component" value="Unassembled WGS sequence"/>
</dbReference>
<evidence type="ECO:0000256" key="1">
    <source>
        <dbReference type="ARBA" id="ARBA00022603"/>
    </source>
</evidence>
<feature type="domain" description="Methyltransferase" evidence="4">
    <location>
        <begin position="45"/>
        <end position="139"/>
    </location>
</feature>
<dbReference type="GO" id="GO:0008168">
    <property type="term" value="F:methyltransferase activity"/>
    <property type="evidence" value="ECO:0007669"/>
    <property type="project" value="UniProtKB-KW"/>
</dbReference>
<keyword evidence="1 5" id="KW-0489">Methyltransferase</keyword>
<evidence type="ECO:0000256" key="3">
    <source>
        <dbReference type="ARBA" id="ARBA00022691"/>
    </source>
</evidence>
<evidence type="ECO:0000313" key="8">
    <source>
        <dbReference type="Proteomes" id="UP001165135"/>
    </source>
</evidence>
<name>A0A9W6VHJ0_9ACTN</name>
<proteinExistence type="predicted"/>
<dbReference type="EMBL" id="BSTK01000001">
    <property type="protein sequence ID" value="GLY82722.1"/>
    <property type="molecule type" value="Genomic_DNA"/>
</dbReference>
<dbReference type="Proteomes" id="UP001165074">
    <property type="component" value="Unassembled WGS sequence"/>
</dbReference>
<keyword evidence="2" id="KW-0808">Transferase</keyword>
<dbReference type="InterPro" id="IPR041698">
    <property type="entry name" value="Methyltransf_25"/>
</dbReference>
<evidence type="ECO:0000259" key="4">
    <source>
        <dbReference type="Pfam" id="PF13649"/>
    </source>
</evidence>
<dbReference type="InterPro" id="IPR029063">
    <property type="entry name" value="SAM-dependent_MTases_sf"/>
</dbReference>
<comment type="caution">
    <text evidence="5">The sequence shown here is derived from an EMBL/GenBank/DDBJ whole genome shotgun (WGS) entry which is preliminary data.</text>
</comment>
<evidence type="ECO:0000313" key="6">
    <source>
        <dbReference type="EMBL" id="GLY82722.1"/>
    </source>
</evidence>
<dbReference type="CDD" id="cd02440">
    <property type="entry name" value="AdoMet_MTases"/>
    <property type="match status" value="1"/>
</dbReference>
<dbReference type="PANTHER" id="PTHR43464:SF19">
    <property type="entry name" value="UBIQUINONE BIOSYNTHESIS O-METHYLTRANSFERASE, MITOCHONDRIAL"/>
    <property type="match status" value="1"/>
</dbReference>
<evidence type="ECO:0000313" key="7">
    <source>
        <dbReference type="Proteomes" id="UP001165074"/>
    </source>
</evidence>